<dbReference type="KEGG" id="osu:NT6N_18640"/>
<organism evidence="1">
    <name type="scientific">Oceaniferula spumae</name>
    <dbReference type="NCBI Taxonomy" id="2979115"/>
    <lineage>
        <taxon>Bacteria</taxon>
        <taxon>Pseudomonadati</taxon>
        <taxon>Verrucomicrobiota</taxon>
        <taxon>Verrucomicrobiia</taxon>
        <taxon>Verrucomicrobiales</taxon>
        <taxon>Verrucomicrobiaceae</taxon>
        <taxon>Oceaniferula</taxon>
    </lineage>
</organism>
<sequence>MPTPITIEVDYQNTEFTPGDTISGKVTWQQVDGNRQVALRLFWFTSGRGTQDIEVIRELIWPMSEGSADFSLVLPEEPYSFSGTLISLSWALEAVLLPSEDASERFEFNLTPNGRPITLTPVENSVTARLKKKGFSVTSNN</sequence>
<evidence type="ECO:0008006" key="2">
    <source>
        <dbReference type="Google" id="ProtNLM"/>
    </source>
</evidence>
<name>A0AAT9FLH8_9BACT</name>
<evidence type="ECO:0000313" key="1">
    <source>
        <dbReference type="EMBL" id="BDS06824.1"/>
    </source>
</evidence>
<accession>A0AAT9FLH8</accession>
<proteinExistence type="predicted"/>
<reference evidence="1" key="1">
    <citation type="submission" date="2024-07" db="EMBL/GenBank/DDBJ databases">
        <title>Complete genome sequence of Verrucomicrobiaceae bacterium NT6N.</title>
        <authorList>
            <person name="Huang C."/>
            <person name="Takami H."/>
            <person name="Hamasaki K."/>
        </authorList>
    </citation>
    <scope>NUCLEOTIDE SEQUENCE</scope>
    <source>
        <strain evidence="1">NT6N</strain>
    </source>
</reference>
<protein>
    <recommendedName>
        <fullName evidence="2">Arrestin-like N-terminal domain-containing protein</fullName>
    </recommendedName>
</protein>
<dbReference type="AlphaFoldDB" id="A0AAT9FLH8"/>
<gene>
    <name evidence="1" type="ORF">NT6N_18640</name>
</gene>
<dbReference type="EMBL" id="AP026866">
    <property type="protein sequence ID" value="BDS06824.1"/>
    <property type="molecule type" value="Genomic_DNA"/>
</dbReference>